<dbReference type="InterPro" id="IPR036259">
    <property type="entry name" value="MFS_trans_sf"/>
</dbReference>
<reference evidence="2 3" key="3">
    <citation type="journal article" date="2010" name="BMC Genomics">
        <title>Transcriptome sequencing and comparative analysis of cucumber flowers with different sex types.</title>
        <authorList>
            <person name="Guo S."/>
            <person name="Zheng Y."/>
            <person name="Joung J.G."/>
            <person name="Liu S."/>
            <person name="Zhang Z."/>
            <person name="Crasta O.R."/>
            <person name="Sobral B.W."/>
            <person name="Xu Y."/>
            <person name="Huang S."/>
            <person name="Fei Z."/>
        </authorList>
    </citation>
    <scope>NUCLEOTIDE SEQUENCE [LARGE SCALE GENOMIC DNA]</scope>
    <source>
        <strain evidence="3">cv. 9930</strain>
    </source>
</reference>
<sequence length="133" mass="14527">MEAPLLDETVEGAVDYNGHPVCRFNSGGWRSASLIIGVEVAERFAFYGASSNLINFLTDQLQQSTAMAAKNVNIWSGTAALLPLLGAFLADCFLGRYRTIVLSSALYVLVPKPLYALTLLLLFFSKSKLYKIS</sequence>
<organism evidence="2 3">
    <name type="scientific">Cucumis sativus</name>
    <name type="common">Cucumber</name>
    <dbReference type="NCBI Taxonomy" id="3659"/>
    <lineage>
        <taxon>Eukaryota</taxon>
        <taxon>Viridiplantae</taxon>
        <taxon>Streptophyta</taxon>
        <taxon>Embryophyta</taxon>
        <taxon>Tracheophyta</taxon>
        <taxon>Spermatophyta</taxon>
        <taxon>Magnoliopsida</taxon>
        <taxon>eudicotyledons</taxon>
        <taxon>Gunneridae</taxon>
        <taxon>Pentapetalae</taxon>
        <taxon>rosids</taxon>
        <taxon>fabids</taxon>
        <taxon>Cucurbitales</taxon>
        <taxon>Cucurbitaceae</taxon>
        <taxon>Benincaseae</taxon>
        <taxon>Cucumis</taxon>
    </lineage>
</organism>
<evidence type="ECO:0000313" key="2">
    <source>
        <dbReference type="EMBL" id="KGN50308.1"/>
    </source>
</evidence>
<reference evidence="2 3" key="4">
    <citation type="journal article" date="2011" name="BMC Genomics">
        <title>RNA-Seq improves annotation of protein-coding genes in the cucumber genome.</title>
        <authorList>
            <person name="Li Z."/>
            <person name="Zhang Z."/>
            <person name="Yan P."/>
            <person name="Huang S."/>
            <person name="Fei Z."/>
            <person name="Lin K."/>
        </authorList>
    </citation>
    <scope>NUCLEOTIDE SEQUENCE [LARGE SCALE GENOMIC DNA]</scope>
    <source>
        <strain evidence="3">cv. 9930</strain>
    </source>
</reference>
<dbReference type="eggNOG" id="KOG1237">
    <property type="taxonomic scope" value="Eukaryota"/>
</dbReference>
<evidence type="ECO:0000313" key="3">
    <source>
        <dbReference type="Proteomes" id="UP000029981"/>
    </source>
</evidence>
<gene>
    <name evidence="2" type="ORF">Csa_5G167010</name>
</gene>
<feature type="transmembrane region" description="Helical" evidence="1">
    <location>
        <begin position="74"/>
        <end position="94"/>
    </location>
</feature>
<keyword evidence="1" id="KW-0472">Membrane</keyword>
<name>A0A0A0KKZ7_CUCSA</name>
<dbReference type="EMBL" id="CM002926">
    <property type="protein sequence ID" value="KGN50308.1"/>
    <property type="molecule type" value="Genomic_DNA"/>
</dbReference>
<dbReference type="PANTHER" id="PTHR11654">
    <property type="entry name" value="OLIGOPEPTIDE TRANSPORTER-RELATED"/>
    <property type="match status" value="1"/>
</dbReference>
<dbReference type="Gene3D" id="1.20.1250.20">
    <property type="entry name" value="MFS general substrate transporter like domains"/>
    <property type="match status" value="1"/>
</dbReference>
<dbReference type="Proteomes" id="UP000029981">
    <property type="component" value="Chromosome 5"/>
</dbReference>
<keyword evidence="3" id="KW-1185">Reference proteome</keyword>
<accession>A0A0A0KKZ7</accession>
<feature type="transmembrane region" description="Helical" evidence="1">
    <location>
        <begin position="106"/>
        <end position="124"/>
    </location>
</feature>
<keyword evidence="1" id="KW-0812">Transmembrane</keyword>
<reference evidence="2 3" key="1">
    <citation type="journal article" date="2009" name="Nat. Genet.">
        <title>The genome of the cucumber, Cucumis sativus L.</title>
        <authorList>
            <person name="Huang S."/>
            <person name="Li R."/>
            <person name="Zhang Z."/>
            <person name="Li L."/>
            <person name="Gu X."/>
            <person name="Fan W."/>
            <person name="Lucas W.J."/>
            <person name="Wang X."/>
            <person name="Xie B."/>
            <person name="Ni P."/>
            <person name="Ren Y."/>
            <person name="Zhu H."/>
            <person name="Li J."/>
            <person name="Lin K."/>
            <person name="Jin W."/>
            <person name="Fei Z."/>
            <person name="Li G."/>
            <person name="Staub J."/>
            <person name="Kilian A."/>
            <person name="van der Vossen E.A."/>
            <person name="Wu Y."/>
            <person name="Guo J."/>
            <person name="He J."/>
            <person name="Jia Z."/>
            <person name="Ren Y."/>
            <person name="Tian G."/>
            <person name="Lu Y."/>
            <person name="Ruan J."/>
            <person name="Qian W."/>
            <person name="Wang M."/>
            <person name="Huang Q."/>
            <person name="Li B."/>
            <person name="Xuan Z."/>
            <person name="Cao J."/>
            <person name="Asan"/>
            <person name="Wu Z."/>
            <person name="Zhang J."/>
            <person name="Cai Q."/>
            <person name="Bai Y."/>
            <person name="Zhao B."/>
            <person name="Han Y."/>
            <person name="Li Y."/>
            <person name="Li X."/>
            <person name="Wang S."/>
            <person name="Shi Q."/>
            <person name="Liu S."/>
            <person name="Cho W.K."/>
            <person name="Kim J.Y."/>
            <person name="Xu Y."/>
            <person name="Heller-Uszynska K."/>
            <person name="Miao H."/>
            <person name="Cheng Z."/>
            <person name="Zhang S."/>
            <person name="Wu J."/>
            <person name="Yang Y."/>
            <person name="Kang H."/>
            <person name="Li M."/>
            <person name="Liang H."/>
            <person name="Ren X."/>
            <person name="Shi Z."/>
            <person name="Wen M."/>
            <person name="Jian M."/>
            <person name="Yang H."/>
            <person name="Zhang G."/>
            <person name="Yang Z."/>
            <person name="Chen R."/>
            <person name="Liu S."/>
            <person name="Li J."/>
            <person name="Ma L."/>
            <person name="Liu H."/>
            <person name="Zhou Y."/>
            <person name="Zhao J."/>
            <person name="Fang X."/>
            <person name="Li G."/>
            <person name="Fang L."/>
            <person name="Li Y."/>
            <person name="Liu D."/>
            <person name="Zheng H."/>
            <person name="Zhang Y."/>
            <person name="Qin N."/>
            <person name="Li Z."/>
            <person name="Yang G."/>
            <person name="Yang S."/>
            <person name="Bolund L."/>
            <person name="Kristiansen K."/>
            <person name="Zheng H."/>
            <person name="Li S."/>
            <person name="Zhang X."/>
            <person name="Yang H."/>
            <person name="Wang J."/>
            <person name="Sun R."/>
            <person name="Zhang B."/>
            <person name="Jiang S."/>
            <person name="Wang J."/>
            <person name="Du Y."/>
            <person name="Li S."/>
        </authorList>
    </citation>
    <scope>NUCLEOTIDE SEQUENCE [LARGE SCALE GENOMIC DNA]</scope>
    <source>
        <strain evidence="3">cv. 9930</strain>
    </source>
</reference>
<proteinExistence type="predicted"/>
<protein>
    <submittedName>
        <fullName evidence="2">Uncharacterized protein</fullName>
    </submittedName>
</protein>
<evidence type="ECO:0000256" key="1">
    <source>
        <dbReference type="SAM" id="Phobius"/>
    </source>
</evidence>
<dbReference type="Gramene" id="KGN50308">
    <property type="protein sequence ID" value="KGN50308"/>
    <property type="gene ID" value="Csa_5G167010"/>
</dbReference>
<keyword evidence="1" id="KW-1133">Transmembrane helix</keyword>
<dbReference type="OMA" id="TECCEFM"/>
<reference evidence="2 3" key="2">
    <citation type="journal article" date="2009" name="PLoS ONE">
        <title>An integrated genetic and cytogenetic map of the cucumber genome.</title>
        <authorList>
            <person name="Ren Y."/>
            <person name="Zhang Z."/>
            <person name="Liu J."/>
            <person name="Staub J.E."/>
            <person name="Han Y."/>
            <person name="Cheng Z."/>
            <person name="Li X."/>
            <person name="Lu J."/>
            <person name="Miao H."/>
            <person name="Kang H."/>
            <person name="Xie B."/>
            <person name="Gu X."/>
            <person name="Wang X."/>
            <person name="Du Y."/>
            <person name="Jin W."/>
            <person name="Huang S."/>
        </authorList>
    </citation>
    <scope>NUCLEOTIDE SEQUENCE [LARGE SCALE GENOMIC DNA]</scope>
    <source>
        <strain evidence="3">cv. 9930</strain>
    </source>
</reference>
<dbReference type="AlphaFoldDB" id="A0A0A0KKZ7"/>